<dbReference type="Pfam" id="PF02739">
    <property type="entry name" value="5_3_exonuc_N"/>
    <property type="match status" value="1"/>
</dbReference>
<keyword evidence="1" id="KW-0808">Transferase</keyword>
<dbReference type="Gene3D" id="1.10.150.20">
    <property type="entry name" value="5' to 3' exonuclease, C-terminal subdomain"/>
    <property type="match status" value="2"/>
</dbReference>
<evidence type="ECO:0000259" key="13">
    <source>
        <dbReference type="SMART" id="SM00475"/>
    </source>
</evidence>
<dbReference type="SMART" id="SM00279">
    <property type="entry name" value="HhH2"/>
    <property type="match status" value="1"/>
</dbReference>
<dbReference type="NCBIfam" id="TIGR00593">
    <property type="entry name" value="pola"/>
    <property type="match status" value="1"/>
</dbReference>
<dbReference type="PANTHER" id="PTHR10133:SF27">
    <property type="entry name" value="DNA POLYMERASE NU"/>
    <property type="match status" value="1"/>
</dbReference>
<dbReference type="Gene3D" id="1.20.1060.10">
    <property type="entry name" value="Taq DNA Polymerase, Chain T, domain 4"/>
    <property type="match status" value="1"/>
</dbReference>
<dbReference type="EMBL" id="CAFAAO010000016">
    <property type="protein sequence ID" value="CAB4809584.1"/>
    <property type="molecule type" value="Genomic_DNA"/>
</dbReference>
<dbReference type="InterPro" id="IPR036279">
    <property type="entry name" value="5-3_exonuclease_C_sf"/>
</dbReference>
<dbReference type="CDD" id="cd08637">
    <property type="entry name" value="DNA_pol_A_pol_I_C"/>
    <property type="match status" value="1"/>
</dbReference>
<dbReference type="SUPFAM" id="SSF88723">
    <property type="entry name" value="PIN domain-like"/>
    <property type="match status" value="1"/>
</dbReference>
<sequence length="915" mass="98407">MVTPQFLILDGHSLAYRAFHGLPVENFATSSGQHTNAVYGFVSMLSNVLKDKKPSHLVVAFDVSRQTFRSERYPEYKATRAKTPPEFKGQVELIKQVLESLNISVVTADGFEADDILATLAKSCDFPVSIVSGDRDSFQLIDERVTILYPRKGMSDLVLMTPDAVFEKYGVTPKQYRSLAALVGESSDNLPGVPGVGPKTAAKWIAEFGELENIIAVADSIGGKVGEALRANLEQVQLNYELNRLVENAPVETDINLYAKREYDASVVHATLDALEFSALRPRIFAAWPNAVDSGKPAVEAKPADTPASETSKTSNKKAAKSTQVESPIASNDFSVATKSVSESELGKWLAANSSPVAISAAGYWGNGTGEIQALALVNQSGDSVWCSMANGGKTLSSWLASSSPKILHDAKGPLLAFSAMGISVAGVVFDTAIASYLVSPGGRNFELPDLVLRYLGKSLNVTDSKASAQLSLDGSSEVSGEELAQAARATLDLSEFLRAELANRGGTDLFEQVELPLVTLLAHMERNGIAVDRKALNKLEENFEGDAAAAVKQAHSTVGHEFNLGSPKQLQEVLFEERGLPKTKKIKTGYTTDAESLLGLLAKFPDDELLTALLRYREVIKLKQTVTGLLAATTEDDRIHTSFNQMVAATGRLSSTEPNLQNIPIRTNEGAAIRSTFVVGSGYETLLTADYSQIELRVMAHLSNDPGLIAALKSGEDLHTTVGSQVFGVKPADVDADMRRQIKAMSYGLAYGLSAYGLAQQLGIGNDQAKSLMNTYFERFGGVRDYLANVVIEARKLGYTESIMGRRRYLPDLNSDNRQLREMAERMALNAPIQGSAADLVKVAMLKVDAALKAAGVKSRLLLQVHDELVVEVGPGELDQVTALVVENMQSVGDLQVPMDVSTGIGTSWAAAGH</sequence>
<protein>
    <submittedName>
        <fullName evidence="17">Unannotated protein</fullName>
    </submittedName>
</protein>
<dbReference type="EMBL" id="CAESAI010000004">
    <property type="protein sequence ID" value="CAB4332261.1"/>
    <property type="molecule type" value="Genomic_DNA"/>
</dbReference>
<dbReference type="CDD" id="cd06140">
    <property type="entry name" value="DNA_polA_I_Bacillus_like_exo"/>
    <property type="match status" value="1"/>
</dbReference>
<feature type="region of interest" description="Disordered" evidence="11">
    <location>
        <begin position="295"/>
        <end position="326"/>
    </location>
</feature>
<dbReference type="Gene3D" id="3.30.420.10">
    <property type="entry name" value="Ribonuclease H-like superfamily/Ribonuclease H"/>
    <property type="match status" value="1"/>
</dbReference>
<keyword evidence="5" id="KW-0227">DNA damage</keyword>
<evidence type="ECO:0000256" key="5">
    <source>
        <dbReference type="ARBA" id="ARBA00022763"/>
    </source>
</evidence>
<evidence type="ECO:0000256" key="4">
    <source>
        <dbReference type="ARBA" id="ARBA00022722"/>
    </source>
</evidence>
<dbReference type="CDD" id="cd09859">
    <property type="entry name" value="PIN_53EXO"/>
    <property type="match status" value="1"/>
</dbReference>
<dbReference type="Pfam" id="PF01367">
    <property type="entry name" value="5_3_exonuc"/>
    <property type="match status" value="1"/>
</dbReference>
<dbReference type="SMART" id="SM00475">
    <property type="entry name" value="53EXOc"/>
    <property type="match status" value="1"/>
</dbReference>
<dbReference type="InterPro" id="IPR008918">
    <property type="entry name" value="HhH2"/>
</dbReference>
<dbReference type="Gene3D" id="3.40.50.1010">
    <property type="entry name" value="5'-nuclease"/>
    <property type="match status" value="1"/>
</dbReference>
<dbReference type="SMART" id="SM00474">
    <property type="entry name" value="35EXOc"/>
    <property type="match status" value="1"/>
</dbReference>
<dbReference type="GO" id="GO:0008408">
    <property type="term" value="F:3'-5' exonuclease activity"/>
    <property type="evidence" value="ECO:0007669"/>
    <property type="project" value="InterPro"/>
</dbReference>
<dbReference type="InterPro" id="IPR018320">
    <property type="entry name" value="DNA_polymerase_1"/>
</dbReference>
<keyword evidence="4" id="KW-0540">Nuclease</keyword>
<dbReference type="FunFam" id="3.40.50.1010:FF:000001">
    <property type="entry name" value="DNA polymerase I"/>
    <property type="match status" value="1"/>
</dbReference>
<name>A0A6J6YMW6_9ZZZZ</name>
<evidence type="ECO:0000256" key="7">
    <source>
        <dbReference type="ARBA" id="ARBA00022839"/>
    </source>
</evidence>
<gene>
    <name evidence="17" type="ORF">UFOPK3037_01196</name>
    <name evidence="18" type="ORF">UFOPK3278_00832</name>
    <name evidence="15" type="ORF">UFOPK3406_00294</name>
    <name evidence="16" type="ORF">UFOPK3925_00617</name>
    <name evidence="19" type="ORF">UFOPK4097_00305</name>
</gene>
<evidence type="ECO:0000256" key="9">
    <source>
        <dbReference type="ARBA" id="ARBA00023125"/>
    </source>
</evidence>
<dbReference type="InterPro" id="IPR002298">
    <property type="entry name" value="DNA_polymerase_A"/>
</dbReference>
<dbReference type="InterPro" id="IPR020045">
    <property type="entry name" value="DNA_polI_H3TH"/>
</dbReference>
<dbReference type="Pfam" id="PF22619">
    <property type="entry name" value="DNA_polI_exo1"/>
    <property type="match status" value="1"/>
</dbReference>
<dbReference type="InterPro" id="IPR002562">
    <property type="entry name" value="3'-5'_exonuclease_dom"/>
</dbReference>
<evidence type="ECO:0000256" key="11">
    <source>
        <dbReference type="SAM" id="MobiDB-lite"/>
    </source>
</evidence>
<dbReference type="InterPro" id="IPR043502">
    <property type="entry name" value="DNA/RNA_pol_sf"/>
</dbReference>
<dbReference type="GO" id="GO:0003677">
    <property type="term" value="F:DNA binding"/>
    <property type="evidence" value="ECO:0007669"/>
    <property type="project" value="UniProtKB-KW"/>
</dbReference>
<keyword evidence="2" id="KW-0548">Nucleotidyltransferase</keyword>
<keyword evidence="10" id="KW-0234">DNA repair</keyword>
<feature type="domain" description="5'-3' exonuclease" evidence="13">
    <location>
        <begin position="3"/>
        <end position="261"/>
    </location>
</feature>
<evidence type="ECO:0000313" key="17">
    <source>
        <dbReference type="EMBL" id="CAB4809584.1"/>
    </source>
</evidence>
<proteinExistence type="predicted"/>
<dbReference type="InterPro" id="IPR012337">
    <property type="entry name" value="RNaseH-like_sf"/>
</dbReference>
<dbReference type="InterPro" id="IPR054690">
    <property type="entry name" value="DNA_polI_exonuclease"/>
</dbReference>
<dbReference type="GO" id="GO:0006261">
    <property type="term" value="P:DNA-templated DNA replication"/>
    <property type="evidence" value="ECO:0007669"/>
    <property type="project" value="InterPro"/>
</dbReference>
<evidence type="ECO:0000256" key="1">
    <source>
        <dbReference type="ARBA" id="ARBA00022679"/>
    </source>
</evidence>
<dbReference type="InterPro" id="IPR036397">
    <property type="entry name" value="RNaseH_sf"/>
</dbReference>
<dbReference type="Gene3D" id="3.30.70.370">
    <property type="match status" value="1"/>
</dbReference>
<evidence type="ECO:0000256" key="8">
    <source>
        <dbReference type="ARBA" id="ARBA00022932"/>
    </source>
</evidence>
<evidence type="ECO:0000313" key="19">
    <source>
        <dbReference type="EMBL" id="CAB5010814.1"/>
    </source>
</evidence>
<dbReference type="EMBL" id="CAESAD010000002">
    <property type="protein sequence ID" value="CAB4336366.1"/>
    <property type="molecule type" value="Genomic_DNA"/>
</dbReference>
<evidence type="ECO:0000256" key="2">
    <source>
        <dbReference type="ARBA" id="ARBA00022695"/>
    </source>
</evidence>
<dbReference type="FunFam" id="1.10.150.20:FF:000002">
    <property type="entry name" value="DNA polymerase I"/>
    <property type="match status" value="1"/>
</dbReference>
<keyword evidence="7" id="KW-0269">Exonuclease</keyword>
<dbReference type="InterPro" id="IPR020046">
    <property type="entry name" value="5-3_exonucl_a-hlix_arch_N"/>
</dbReference>
<dbReference type="AlphaFoldDB" id="A0A6J6YMW6"/>
<dbReference type="PANTHER" id="PTHR10133">
    <property type="entry name" value="DNA POLYMERASE I"/>
    <property type="match status" value="1"/>
</dbReference>
<evidence type="ECO:0000256" key="6">
    <source>
        <dbReference type="ARBA" id="ARBA00022801"/>
    </source>
</evidence>
<evidence type="ECO:0000256" key="10">
    <source>
        <dbReference type="ARBA" id="ARBA00023204"/>
    </source>
</evidence>
<dbReference type="InterPro" id="IPR029060">
    <property type="entry name" value="PIN-like_dom_sf"/>
</dbReference>
<feature type="domain" description="3'-5' exonuclease" evidence="12">
    <location>
        <begin position="334"/>
        <end position="503"/>
    </location>
</feature>
<dbReference type="GO" id="GO:0006302">
    <property type="term" value="P:double-strand break repair"/>
    <property type="evidence" value="ECO:0007669"/>
    <property type="project" value="TreeGrafter"/>
</dbReference>
<dbReference type="SUPFAM" id="SSF53098">
    <property type="entry name" value="Ribonuclease H-like"/>
    <property type="match status" value="1"/>
</dbReference>
<evidence type="ECO:0000313" key="15">
    <source>
        <dbReference type="EMBL" id="CAB4332261.1"/>
    </source>
</evidence>
<accession>A0A6J6YMW6</accession>
<dbReference type="PRINTS" id="PR00868">
    <property type="entry name" value="DNAPOLI"/>
</dbReference>
<keyword evidence="6" id="KW-0378">Hydrolase</keyword>
<dbReference type="GO" id="GO:0003887">
    <property type="term" value="F:DNA-directed DNA polymerase activity"/>
    <property type="evidence" value="ECO:0007669"/>
    <property type="project" value="UniProtKB-KW"/>
</dbReference>
<dbReference type="SUPFAM" id="SSF47807">
    <property type="entry name" value="5' to 3' exonuclease, C-terminal subdomain"/>
    <property type="match status" value="1"/>
</dbReference>
<dbReference type="FunFam" id="1.10.150.20:FF:000003">
    <property type="entry name" value="DNA polymerase I"/>
    <property type="match status" value="1"/>
</dbReference>
<keyword evidence="3" id="KW-0235">DNA replication</keyword>
<dbReference type="SMART" id="SM00482">
    <property type="entry name" value="POLAc"/>
    <property type="match status" value="1"/>
</dbReference>
<evidence type="ECO:0000313" key="18">
    <source>
        <dbReference type="EMBL" id="CAB4848568.1"/>
    </source>
</evidence>
<dbReference type="InterPro" id="IPR001098">
    <property type="entry name" value="DNA-dir_DNA_pol_A_palm_dom"/>
</dbReference>
<evidence type="ECO:0000259" key="12">
    <source>
        <dbReference type="SMART" id="SM00474"/>
    </source>
</evidence>
<dbReference type="EMBL" id="CAFBIX010000030">
    <property type="protein sequence ID" value="CAB4848568.1"/>
    <property type="molecule type" value="Genomic_DNA"/>
</dbReference>
<dbReference type="Pfam" id="PF00476">
    <property type="entry name" value="DNA_pol_A"/>
    <property type="match status" value="1"/>
</dbReference>
<evidence type="ECO:0000259" key="14">
    <source>
        <dbReference type="SMART" id="SM00482"/>
    </source>
</evidence>
<dbReference type="InterPro" id="IPR002421">
    <property type="entry name" value="5-3_exonuclease"/>
</dbReference>
<keyword evidence="9" id="KW-0238">DNA-binding</keyword>
<organism evidence="17">
    <name type="scientific">freshwater metagenome</name>
    <dbReference type="NCBI Taxonomy" id="449393"/>
    <lineage>
        <taxon>unclassified sequences</taxon>
        <taxon>metagenomes</taxon>
        <taxon>ecological metagenomes</taxon>
    </lineage>
</organism>
<dbReference type="CDD" id="cd09898">
    <property type="entry name" value="H3TH_53EXO"/>
    <property type="match status" value="1"/>
</dbReference>
<evidence type="ECO:0000256" key="3">
    <source>
        <dbReference type="ARBA" id="ARBA00022705"/>
    </source>
</evidence>
<dbReference type="GO" id="GO:0008409">
    <property type="term" value="F:5'-3' exonuclease activity"/>
    <property type="evidence" value="ECO:0007669"/>
    <property type="project" value="InterPro"/>
</dbReference>
<feature type="domain" description="DNA-directed DNA polymerase family A palm" evidence="14">
    <location>
        <begin position="671"/>
        <end position="878"/>
    </location>
</feature>
<dbReference type="EMBL" id="CAFBPK010000003">
    <property type="protein sequence ID" value="CAB5010814.1"/>
    <property type="molecule type" value="Genomic_DNA"/>
</dbReference>
<evidence type="ECO:0000313" key="16">
    <source>
        <dbReference type="EMBL" id="CAB4336366.1"/>
    </source>
</evidence>
<keyword evidence="8" id="KW-0239">DNA-directed DNA polymerase</keyword>
<dbReference type="SUPFAM" id="SSF56672">
    <property type="entry name" value="DNA/RNA polymerases"/>
    <property type="match status" value="1"/>
</dbReference>
<reference evidence="17" key="1">
    <citation type="submission" date="2020-05" db="EMBL/GenBank/DDBJ databases">
        <authorList>
            <person name="Chiriac C."/>
            <person name="Salcher M."/>
            <person name="Ghai R."/>
            <person name="Kavagutti S V."/>
        </authorList>
    </citation>
    <scope>NUCLEOTIDE SEQUENCE</scope>
</reference>
<dbReference type="NCBIfam" id="NF004397">
    <property type="entry name" value="PRK05755.1"/>
    <property type="match status" value="1"/>
</dbReference>